<feature type="compositionally biased region" description="Basic and acidic residues" evidence="1">
    <location>
        <begin position="17"/>
        <end position="32"/>
    </location>
</feature>
<accession>A0A545ANB8</accession>
<dbReference type="InParanoid" id="A0A545ANB8"/>
<name>A0A545ANB8_9ACTN</name>
<evidence type="ECO:0000313" key="2">
    <source>
        <dbReference type="EMBL" id="TQS42828.1"/>
    </source>
</evidence>
<keyword evidence="3" id="KW-1185">Reference proteome</keyword>
<dbReference type="EMBL" id="VIRS01000016">
    <property type="protein sequence ID" value="TQS42828.1"/>
    <property type="molecule type" value="Genomic_DNA"/>
</dbReference>
<dbReference type="Proteomes" id="UP000317982">
    <property type="component" value="Unassembled WGS sequence"/>
</dbReference>
<dbReference type="AlphaFoldDB" id="A0A545ANB8"/>
<sequence>MSPHADLPDKPPSPTHESPDDPDTRTPADQGHRPTTAECAPSTQAAPSAAWRREALAAVISELDVALSSWTVHALWVDAEEQLYAQAEPDDVPLMLEAPLTSLLGRAQEAGLQDDAASPADLVGYALVHQAPSPHDTVTTVWAADLSGRMWQGHRDADGVVHAAEPSASRRDPYLRAVAALALATAGHFPADPQRVRTGAAAFVLLLGGSPATVANATAFAAATGLQFRHYSPDAPPMPTDWMDAIVALVDLDAVPLAVTLPLRPVTVLLVPAAIDGTPSNPPVRAAAESLLAEFSISDADQPDTPNWTTLAKLLRTKPSARPT</sequence>
<feature type="region of interest" description="Disordered" evidence="1">
    <location>
        <begin position="1"/>
        <end position="46"/>
    </location>
</feature>
<evidence type="ECO:0000313" key="3">
    <source>
        <dbReference type="Proteomes" id="UP000317982"/>
    </source>
</evidence>
<proteinExistence type="predicted"/>
<reference evidence="2 3" key="1">
    <citation type="submission" date="2019-07" db="EMBL/GenBank/DDBJ databases">
        <title>Cryptosporangium phraense sp. nov., isolated from plant litter.</title>
        <authorList>
            <person name="Suriyachadkun C."/>
        </authorList>
    </citation>
    <scope>NUCLEOTIDE SEQUENCE [LARGE SCALE GENOMIC DNA]</scope>
    <source>
        <strain evidence="2 3">A-T 5661</strain>
    </source>
</reference>
<gene>
    <name evidence="2" type="ORF">FL583_22515</name>
</gene>
<protein>
    <submittedName>
        <fullName evidence="2">Uncharacterized protein</fullName>
    </submittedName>
</protein>
<dbReference type="RefSeq" id="WP_142706697.1">
    <property type="nucleotide sequence ID" value="NZ_VIRS01000016.1"/>
</dbReference>
<organism evidence="2 3">
    <name type="scientific">Cryptosporangium phraense</name>
    <dbReference type="NCBI Taxonomy" id="2593070"/>
    <lineage>
        <taxon>Bacteria</taxon>
        <taxon>Bacillati</taxon>
        <taxon>Actinomycetota</taxon>
        <taxon>Actinomycetes</taxon>
        <taxon>Cryptosporangiales</taxon>
        <taxon>Cryptosporangiaceae</taxon>
        <taxon>Cryptosporangium</taxon>
    </lineage>
</organism>
<comment type="caution">
    <text evidence="2">The sequence shown here is derived from an EMBL/GenBank/DDBJ whole genome shotgun (WGS) entry which is preliminary data.</text>
</comment>
<evidence type="ECO:0000256" key="1">
    <source>
        <dbReference type="SAM" id="MobiDB-lite"/>
    </source>
</evidence>